<keyword evidence="14 26" id="KW-0472">Membrane</keyword>
<evidence type="ECO:0000313" key="29">
    <source>
        <dbReference type="EMBL" id="KAF7493021.1"/>
    </source>
</evidence>
<dbReference type="GO" id="GO:0051897">
    <property type="term" value="P:positive regulation of phosphatidylinositol 3-kinase/protein kinase B signal transduction"/>
    <property type="evidence" value="ECO:0007669"/>
    <property type="project" value="TreeGrafter"/>
</dbReference>
<evidence type="ECO:0000256" key="22">
    <source>
        <dbReference type="PIRSR" id="PIRSR620777-51"/>
    </source>
</evidence>
<dbReference type="GO" id="GO:0010976">
    <property type="term" value="P:positive regulation of neuron projection development"/>
    <property type="evidence" value="ECO:0007669"/>
    <property type="project" value="TreeGrafter"/>
</dbReference>
<dbReference type="Gene3D" id="2.60.40.10">
    <property type="entry name" value="Immunoglobulins"/>
    <property type="match status" value="2"/>
</dbReference>
<keyword evidence="5 24" id="KW-0812">Transmembrane</keyword>
<dbReference type="GO" id="GO:0030424">
    <property type="term" value="C:axon"/>
    <property type="evidence" value="ECO:0007669"/>
    <property type="project" value="TreeGrafter"/>
</dbReference>
<name>A0A834VDP9_SARSC</name>
<reference evidence="29" key="2">
    <citation type="submission" date="2020-01" db="EMBL/GenBank/DDBJ databases">
        <authorList>
            <person name="Korhonen P.K.K."/>
            <person name="Guangxu M.G."/>
            <person name="Wang T.W."/>
            <person name="Stroehlein A.J.S."/>
            <person name="Young N.D."/>
            <person name="Ang C.-S.A."/>
            <person name="Fernando D.W.F."/>
            <person name="Lu H.L."/>
            <person name="Taylor S.T."/>
            <person name="Ehtesham M.E.M."/>
            <person name="Najaraj S.H.N."/>
            <person name="Harsha G.H.G."/>
            <person name="Madugundu A.M."/>
            <person name="Renuse S.R."/>
            <person name="Holt D.H."/>
            <person name="Pandey A.P."/>
            <person name="Papenfuss A.P."/>
            <person name="Gasser R.B.G."/>
            <person name="Fischer K.F."/>
        </authorList>
    </citation>
    <scope>NUCLEOTIDE SEQUENCE</scope>
    <source>
        <strain evidence="29">SSS_KF_BRIS2020</strain>
    </source>
</reference>
<feature type="compositionally biased region" description="Low complexity" evidence="25">
    <location>
        <begin position="1124"/>
        <end position="1135"/>
    </location>
</feature>
<keyword evidence="12" id="KW-0524">Neurogenesis</keyword>
<dbReference type="InterPro" id="IPR020777">
    <property type="entry name" value="NTRK"/>
</dbReference>
<dbReference type="GO" id="GO:0043235">
    <property type="term" value="C:receptor complex"/>
    <property type="evidence" value="ECO:0007669"/>
    <property type="project" value="TreeGrafter"/>
</dbReference>
<dbReference type="PRINTS" id="PR00109">
    <property type="entry name" value="TYRKINASE"/>
</dbReference>
<dbReference type="EMBL" id="WVUK01000056">
    <property type="protein sequence ID" value="KAF7493021.1"/>
    <property type="molecule type" value="Genomic_DNA"/>
</dbReference>
<dbReference type="GO" id="GO:0005030">
    <property type="term" value="F:neurotrophin receptor activity"/>
    <property type="evidence" value="ECO:0007669"/>
    <property type="project" value="TreeGrafter"/>
</dbReference>
<dbReference type="InterPro" id="IPR007110">
    <property type="entry name" value="Ig-like_dom"/>
</dbReference>
<feature type="region of interest" description="Disordered" evidence="25">
    <location>
        <begin position="1116"/>
        <end position="1135"/>
    </location>
</feature>
<evidence type="ECO:0000313" key="31">
    <source>
        <dbReference type="Proteomes" id="UP000070412"/>
    </source>
</evidence>
<dbReference type="PROSITE" id="PS50835">
    <property type="entry name" value="IG_LIKE"/>
    <property type="match status" value="1"/>
</dbReference>
<dbReference type="InterPro" id="IPR001245">
    <property type="entry name" value="Ser-Thr/Tyr_kinase_cat_dom"/>
</dbReference>
<dbReference type="InterPro" id="IPR017441">
    <property type="entry name" value="Protein_kinase_ATP_BS"/>
</dbReference>
<accession>A0A834VDP9</accession>
<dbReference type="InterPro" id="IPR050122">
    <property type="entry name" value="RTK"/>
</dbReference>
<feature type="binding site" evidence="22">
    <location>
        <begin position="824"/>
        <end position="832"/>
    </location>
    <ligand>
        <name>ATP</name>
        <dbReference type="ChEBI" id="CHEBI:30616"/>
    </ligand>
</feature>
<evidence type="ECO:0000256" key="24">
    <source>
        <dbReference type="RuleBase" id="RU000312"/>
    </source>
</evidence>
<gene>
    <name evidence="29" type="ORF">SSS_4054</name>
</gene>
<proteinExistence type="inferred from homology"/>
<evidence type="ECO:0000256" key="9">
    <source>
        <dbReference type="ARBA" id="ARBA00022777"/>
    </source>
</evidence>
<dbReference type="SUPFAM" id="SSF48726">
    <property type="entry name" value="Immunoglobulin"/>
    <property type="match status" value="2"/>
</dbReference>
<dbReference type="AlphaFoldDB" id="A0A834VDP9"/>
<evidence type="ECO:0000256" key="7">
    <source>
        <dbReference type="ARBA" id="ARBA00022737"/>
    </source>
</evidence>
<feature type="transmembrane region" description="Helical" evidence="26">
    <location>
        <begin position="610"/>
        <end position="632"/>
    </location>
</feature>
<dbReference type="GO" id="GO:0007169">
    <property type="term" value="P:cell surface receptor protein tyrosine kinase signaling pathway"/>
    <property type="evidence" value="ECO:0007669"/>
    <property type="project" value="InterPro"/>
</dbReference>
<evidence type="ECO:0000313" key="30">
    <source>
        <dbReference type="EnsemblMetazoa" id="KAF7493021.1"/>
    </source>
</evidence>
<dbReference type="GO" id="GO:0007399">
    <property type="term" value="P:nervous system development"/>
    <property type="evidence" value="ECO:0007669"/>
    <property type="project" value="UniProtKB-KW"/>
</dbReference>
<evidence type="ECO:0000256" key="16">
    <source>
        <dbReference type="ARBA" id="ARBA00023157"/>
    </source>
</evidence>
<dbReference type="GO" id="GO:0043121">
    <property type="term" value="F:neurotrophin binding"/>
    <property type="evidence" value="ECO:0007669"/>
    <property type="project" value="TreeGrafter"/>
</dbReference>
<dbReference type="SUPFAM" id="SSF56112">
    <property type="entry name" value="Protein kinase-like (PK-like)"/>
    <property type="match status" value="1"/>
</dbReference>
<evidence type="ECO:0000256" key="17">
    <source>
        <dbReference type="ARBA" id="ARBA00023170"/>
    </source>
</evidence>
<keyword evidence="19" id="KW-0393">Immunoglobulin domain</keyword>
<dbReference type="OrthoDB" id="3256376at2759"/>
<evidence type="ECO:0000256" key="10">
    <source>
        <dbReference type="ARBA" id="ARBA00022782"/>
    </source>
</evidence>
<sequence length="1148" mass="133553">MIERFALCIEFSIQCSIILLEELFHSISRWDSIGLKFVHFLSSNSLNSVDCRCHHRLHHCQYFESIKWKILLLLSIFWLSFDSLSTTAMISSKLPSPPLSASQSFFDIDHSTMVSIIARAFDDHKSKDKSQNETIDDRDVLMIDNQNLSPTNDLSRQICTICWCHKQNELDCRHRNQDPNSLIRSIPSFDNRNDSYQIFEIIIIDQIEFKHLDRNQMEPYGNVGKLVIERCGLEKIDPNTFEFNGRLKKISLRENQLIQLSWKHFDGLNLLELNIENNPFKCDCSLSKWIQYLIAEGKNILGPHWNRIDCELSTDGHKKRMNLVDLSMGNCEFPTVRIDTRSSELIEINEGDSISLKCIGYGLPKPIIIWNTSLLQSNFSLENSPADIESKAEQTLNIYEASQDDNLVLYCDAENTVGRSTTKIALMIRSSPRIEFMKSKRKFFWNILFRIKGMPYPRTKWLKDGEPIELNDDFREYQIQQRSHLDGHLEIRKQTRINSGLYTLIAINECGEDRKSINVTLNQNFIYGLNQMRGNVLQKESKSSSKSEHHSTDDLTDDDDDDDDLLSANSSYLPQNYDLTKGRDDIHSSIGPSSHQNIDTFPMKKTKNPYLLSIIIIILIIFISSMFLCLFYTKTKLLNFFKPKTSAKYCWESNSDLQAVDQNNRRRTSINFLSMIWNWINRQHRLIKVRRNQQQAQNHYDLQRKISNNTMIYYSRNRSGRHQTQMNSKTNWSQSSSSTASTILSNRNSAECSDRRSIGFQSNRNDGLNHSKQSQHKFRKKFINLPENFVSNPNYFSTDQYRPLLINSTIPHISYEKINAINELGEGAFGRVFLGTIDYLTANDPTTMVAIKMLKETQRKCVDLLDEFTREAESLSNLVHPNIVTFYGISMDGPHLMMLFEYMEYGDLNDYLRDHDPSLLPQPFDDHHSISNSLRPLSTKDLLYIAQQISAGVEYLASQHFVHRDLATRNCLVGLNLIIKIGDFGMSRDVYATDYYRIGRDVLLPIRWMSPESIMYRRYTVESDCYSFGIVLWEVFTFGKQPWYEFTNLEVIQNVTSGKVLQQPDRCPSVIYQIMLDCWRFKATERVSIRTVHSRLKNLVENNDFTDNQSMFEDRNVNSERIRSNSTRNSQSSSLNYTKSYSSLYDRY</sequence>
<dbReference type="InterPro" id="IPR002011">
    <property type="entry name" value="Tyr_kinase_rcpt_2_CS"/>
</dbReference>
<dbReference type="GO" id="GO:1990090">
    <property type="term" value="P:cellular response to nerve growth factor stimulus"/>
    <property type="evidence" value="ECO:0007669"/>
    <property type="project" value="TreeGrafter"/>
</dbReference>
<evidence type="ECO:0000256" key="20">
    <source>
        <dbReference type="ARBA" id="ARBA00051243"/>
    </source>
</evidence>
<evidence type="ECO:0000256" key="12">
    <source>
        <dbReference type="ARBA" id="ARBA00022902"/>
    </source>
</evidence>
<evidence type="ECO:0000256" key="25">
    <source>
        <dbReference type="SAM" id="MobiDB-lite"/>
    </source>
</evidence>
<keyword evidence="17 24" id="KW-0675">Receptor</keyword>
<dbReference type="GO" id="GO:0005886">
    <property type="term" value="C:plasma membrane"/>
    <property type="evidence" value="ECO:0007669"/>
    <property type="project" value="InterPro"/>
</dbReference>
<dbReference type="InterPro" id="IPR001611">
    <property type="entry name" value="Leu-rich_rpt"/>
</dbReference>
<dbReference type="Pfam" id="PF07679">
    <property type="entry name" value="I-set"/>
    <property type="match status" value="2"/>
</dbReference>
<dbReference type="EC" id="2.7.10.1" evidence="24"/>
<evidence type="ECO:0000256" key="6">
    <source>
        <dbReference type="ARBA" id="ARBA00022729"/>
    </source>
</evidence>
<dbReference type="InterPro" id="IPR013098">
    <property type="entry name" value="Ig_I-set"/>
</dbReference>
<evidence type="ECO:0000256" key="26">
    <source>
        <dbReference type="SAM" id="Phobius"/>
    </source>
</evidence>
<feature type="region of interest" description="Disordered" evidence="25">
    <location>
        <begin position="538"/>
        <end position="561"/>
    </location>
</feature>
<evidence type="ECO:0000259" key="27">
    <source>
        <dbReference type="PROSITE" id="PS50011"/>
    </source>
</evidence>
<evidence type="ECO:0000256" key="11">
    <source>
        <dbReference type="ARBA" id="ARBA00022840"/>
    </source>
</evidence>
<feature type="domain" description="Protein kinase" evidence="27">
    <location>
        <begin position="818"/>
        <end position="1096"/>
    </location>
</feature>
<evidence type="ECO:0000256" key="5">
    <source>
        <dbReference type="ARBA" id="ARBA00022692"/>
    </source>
</evidence>
<dbReference type="GO" id="GO:0030154">
    <property type="term" value="P:cell differentiation"/>
    <property type="evidence" value="ECO:0007669"/>
    <property type="project" value="UniProtKB-KW"/>
</dbReference>
<dbReference type="SMART" id="SM00219">
    <property type="entry name" value="TyrKc"/>
    <property type="match status" value="1"/>
</dbReference>
<keyword evidence="16" id="KW-1015">Disulfide bond</keyword>
<keyword evidence="15" id="KW-0829">Tyrosine-protein kinase</keyword>
<feature type="binding site" evidence="22 23">
    <location>
        <position position="852"/>
    </location>
    <ligand>
        <name>ATP</name>
        <dbReference type="ChEBI" id="CHEBI:30616"/>
    </ligand>
</feature>
<evidence type="ECO:0000256" key="8">
    <source>
        <dbReference type="ARBA" id="ARBA00022741"/>
    </source>
</evidence>
<dbReference type="PRINTS" id="PR01939">
    <property type="entry name" value="NTKRECEPTOR"/>
</dbReference>
<evidence type="ECO:0000256" key="19">
    <source>
        <dbReference type="ARBA" id="ARBA00023319"/>
    </source>
</evidence>
<dbReference type="InterPro" id="IPR032675">
    <property type="entry name" value="LRR_dom_sf"/>
</dbReference>
<dbReference type="PANTHER" id="PTHR24416">
    <property type="entry name" value="TYROSINE-PROTEIN KINASE RECEPTOR"/>
    <property type="match status" value="1"/>
</dbReference>
<keyword evidence="31" id="KW-1185">Reference proteome</keyword>
<dbReference type="InterPro" id="IPR011009">
    <property type="entry name" value="Kinase-like_dom_sf"/>
</dbReference>
<dbReference type="EnsemblMetazoa" id="SSS_4054s_mrna">
    <property type="protein sequence ID" value="KAF7493021.1"/>
    <property type="gene ID" value="SSS_4054"/>
</dbReference>
<dbReference type="Gene3D" id="1.10.510.10">
    <property type="entry name" value="Transferase(Phosphotransferase) domain 1"/>
    <property type="match status" value="1"/>
</dbReference>
<keyword evidence="8 22" id="KW-0547">Nucleotide-binding</keyword>
<feature type="domain" description="Ig-like" evidence="28">
    <location>
        <begin position="334"/>
        <end position="425"/>
    </location>
</feature>
<dbReference type="GO" id="GO:0005524">
    <property type="term" value="F:ATP binding"/>
    <property type="evidence" value="ECO:0007669"/>
    <property type="project" value="UniProtKB-UniRule"/>
</dbReference>
<dbReference type="FunFam" id="1.10.510.10:FF:000034">
    <property type="entry name" value="Tyrosine-protein kinase receptor"/>
    <property type="match status" value="1"/>
</dbReference>
<evidence type="ECO:0000256" key="1">
    <source>
        <dbReference type="ARBA" id="ARBA00004167"/>
    </source>
</evidence>
<evidence type="ECO:0000256" key="4">
    <source>
        <dbReference type="ARBA" id="ARBA00022679"/>
    </source>
</evidence>
<dbReference type="GO" id="GO:0004714">
    <property type="term" value="F:transmembrane receptor protein tyrosine kinase activity"/>
    <property type="evidence" value="ECO:0007669"/>
    <property type="project" value="UniProtKB-EC"/>
</dbReference>
<reference evidence="30" key="3">
    <citation type="submission" date="2022-06" db="UniProtKB">
        <authorList>
            <consortium name="EnsemblMetazoa"/>
        </authorList>
    </citation>
    <scope>IDENTIFICATION</scope>
</reference>
<keyword evidence="6" id="KW-0732">Signal</keyword>
<dbReference type="SUPFAM" id="SSF52058">
    <property type="entry name" value="L domain-like"/>
    <property type="match status" value="1"/>
</dbReference>
<keyword evidence="24" id="KW-0597">Phosphoprotein</keyword>
<evidence type="ECO:0000259" key="28">
    <source>
        <dbReference type="PROSITE" id="PS50835"/>
    </source>
</evidence>
<keyword evidence="7" id="KW-0677">Repeat</keyword>
<comment type="subcellular location">
    <subcellularLocation>
        <location evidence="1">Membrane</location>
        <topology evidence="1">Single-pass membrane protein</topology>
    </subcellularLocation>
</comment>
<dbReference type="InterPro" id="IPR036179">
    <property type="entry name" value="Ig-like_dom_sf"/>
</dbReference>
<feature type="compositionally biased region" description="Basic and acidic residues" evidence="25">
    <location>
        <begin position="539"/>
        <end position="553"/>
    </location>
</feature>
<dbReference type="PROSITE" id="PS00107">
    <property type="entry name" value="PROTEIN_KINASE_ATP"/>
    <property type="match status" value="1"/>
</dbReference>
<comment type="catalytic activity">
    <reaction evidence="20 24">
        <text>L-tyrosyl-[protein] + ATP = O-phospho-L-tyrosyl-[protein] + ADP + H(+)</text>
        <dbReference type="Rhea" id="RHEA:10596"/>
        <dbReference type="Rhea" id="RHEA-COMP:10136"/>
        <dbReference type="Rhea" id="RHEA-COMP:20101"/>
        <dbReference type="ChEBI" id="CHEBI:15378"/>
        <dbReference type="ChEBI" id="CHEBI:30616"/>
        <dbReference type="ChEBI" id="CHEBI:46858"/>
        <dbReference type="ChEBI" id="CHEBI:61978"/>
        <dbReference type="ChEBI" id="CHEBI:456216"/>
        <dbReference type="EC" id="2.7.10.1"/>
    </reaction>
</comment>
<dbReference type="Gene3D" id="3.30.200.20">
    <property type="entry name" value="Phosphorylase Kinase, domain 1"/>
    <property type="match status" value="1"/>
</dbReference>
<evidence type="ECO:0000256" key="2">
    <source>
        <dbReference type="ARBA" id="ARBA00022473"/>
    </source>
</evidence>
<evidence type="ECO:0000256" key="3">
    <source>
        <dbReference type="ARBA" id="ARBA00022614"/>
    </source>
</evidence>
<keyword evidence="13 26" id="KW-1133">Transmembrane helix</keyword>
<protein>
    <recommendedName>
        <fullName evidence="24">Tyrosine-protein kinase receptor</fullName>
        <ecNumber evidence="24">2.7.10.1</ecNumber>
    </recommendedName>
</protein>
<evidence type="ECO:0000256" key="14">
    <source>
        <dbReference type="ARBA" id="ARBA00023136"/>
    </source>
</evidence>
<organism evidence="29">
    <name type="scientific">Sarcoptes scabiei</name>
    <name type="common">Itch mite</name>
    <name type="synonym">Acarus scabiei</name>
    <dbReference type="NCBI Taxonomy" id="52283"/>
    <lineage>
        <taxon>Eukaryota</taxon>
        <taxon>Metazoa</taxon>
        <taxon>Ecdysozoa</taxon>
        <taxon>Arthropoda</taxon>
        <taxon>Chelicerata</taxon>
        <taxon>Arachnida</taxon>
        <taxon>Acari</taxon>
        <taxon>Acariformes</taxon>
        <taxon>Sarcoptiformes</taxon>
        <taxon>Astigmata</taxon>
        <taxon>Psoroptidia</taxon>
        <taxon>Sarcoptoidea</taxon>
        <taxon>Sarcoptidae</taxon>
        <taxon>Sarcoptinae</taxon>
        <taxon>Sarcoptes</taxon>
    </lineage>
</organism>
<evidence type="ECO:0000256" key="21">
    <source>
        <dbReference type="PIRSR" id="PIRSR620777-50"/>
    </source>
</evidence>
<dbReference type="Proteomes" id="UP000070412">
    <property type="component" value="Unassembled WGS sequence"/>
</dbReference>
<evidence type="ECO:0000256" key="23">
    <source>
        <dbReference type="PROSITE-ProRule" id="PRU10141"/>
    </source>
</evidence>
<keyword evidence="4" id="KW-0808">Transferase</keyword>
<dbReference type="InterPro" id="IPR008266">
    <property type="entry name" value="Tyr_kinase_AS"/>
</dbReference>
<evidence type="ECO:0000256" key="13">
    <source>
        <dbReference type="ARBA" id="ARBA00022989"/>
    </source>
</evidence>
<feature type="active site" description="Proton acceptor" evidence="21">
    <location>
        <position position="965"/>
    </location>
</feature>
<reference evidence="31" key="1">
    <citation type="journal article" date="2020" name="PLoS Negl. Trop. Dis.">
        <title>High-quality nuclear genome for Sarcoptes scabiei-A critical resource for a neglected parasite.</title>
        <authorList>
            <person name="Korhonen P.K."/>
            <person name="Gasser R.B."/>
            <person name="Ma G."/>
            <person name="Wang T."/>
            <person name="Stroehlein A.J."/>
            <person name="Young N.D."/>
            <person name="Ang C.S."/>
            <person name="Fernando D.D."/>
            <person name="Lu H.C."/>
            <person name="Taylor S."/>
            <person name="Reynolds S.L."/>
            <person name="Mofiz E."/>
            <person name="Najaraj S.H."/>
            <person name="Gowda H."/>
            <person name="Madugundu A."/>
            <person name="Renuse S."/>
            <person name="Holt D."/>
            <person name="Pandey A."/>
            <person name="Papenfuss A.T."/>
            <person name="Fischer K."/>
        </authorList>
    </citation>
    <scope>NUCLEOTIDE SEQUENCE [LARGE SCALE GENOMIC DNA]</scope>
</reference>
<keyword evidence="18" id="KW-0325">Glycoprotein</keyword>
<dbReference type="Pfam" id="PF13855">
    <property type="entry name" value="LRR_8"/>
    <property type="match status" value="1"/>
</dbReference>
<keyword evidence="11 22" id="KW-0067">ATP-binding</keyword>
<dbReference type="PROSITE" id="PS50011">
    <property type="entry name" value="PROTEIN_KINASE_DOM"/>
    <property type="match status" value="1"/>
</dbReference>
<dbReference type="PANTHER" id="PTHR24416:SF614">
    <property type="entry name" value="PROTEIN KINASE DOMAIN-CONTAINING PROTEIN"/>
    <property type="match status" value="1"/>
</dbReference>
<keyword evidence="2" id="KW-0217">Developmental protein</keyword>
<dbReference type="Pfam" id="PF07714">
    <property type="entry name" value="PK_Tyr_Ser-Thr"/>
    <property type="match status" value="1"/>
</dbReference>
<dbReference type="PROSITE" id="PS00109">
    <property type="entry name" value="PROTEIN_KINASE_TYR"/>
    <property type="match status" value="1"/>
</dbReference>
<dbReference type="InterPro" id="IPR020635">
    <property type="entry name" value="Tyr_kinase_cat_dom"/>
</dbReference>
<dbReference type="InterPro" id="IPR000719">
    <property type="entry name" value="Prot_kinase_dom"/>
</dbReference>
<dbReference type="Gene3D" id="3.80.10.10">
    <property type="entry name" value="Ribonuclease Inhibitor"/>
    <property type="match status" value="1"/>
</dbReference>
<dbReference type="InterPro" id="IPR013783">
    <property type="entry name" value="Ig-like_fold"/>
</dbReference>
<feature type="region of interest" description="Disordered" evidence="25">
    <location>
        <begin position="719"/>
        <end position="750"/>
    </location>
</feature>
<dbReference type="PROSITE" id="PS00239">
    <property type="entry name" value="RECEPTOR_TYR_KIN_II"/>
    <property type="match status" value="1"/>
</dbReference>
<keyword evidence="3" id="KW-0433">Leucine-rich repeat</keyword>
<comment type="similarity">
    <text evidence="24">Belongs to the protein kinase superfamily. Tyr protein kinase family. Insulin receptor subfamily.</text>
</comment>
<evidence type="ECO:0000256" key="15">
    <source>
        <dbReference type="ARBA" id="ARBA00023137"/>
    </source>
</evidence>
<feature type="compositionally biased region" description="Low complexity" evidence="25">
    <location>
        <begin position="727"/>
        <end position="746"/>
    </location>
</feature>
<evidence type="ECO:0000256" key="18">
    <source>
        <dbReference type="ARBA" id="ARBA00023180"/>
    </source>
</evidence>
<keyword evidence="9" id="KW-0418">Kinase</keyword>
<keyword evidence="10" id="KW-0221">Differentiation</keyword>